<keyword evidence="9" id="KW-1133">Transmembrane helix</keyword>
<feature type="domain" description="THIF-type NAD/FAD binding fold" evidence="13">
    <location>
        <begin position="78"/>
        <end position="336"/>
    </location>
</feature>
<keyword evidence="10" id="KW-0496">Mitochondrion</keyword>
<evidence type="ECO:0000256" key="5">
    <source>
        <dbReference type="ARBA" id="ARBA00022692"/>
    </source>
</evidence>
<evidence type="ECO:0000256" key="2">
    <source>
        <dbReference type="ARBA" id="ARBA00004294"/>
    </source>
</evidence>
<dbReference type="PANTHER" id="PTHR43267:SF2">
    <property type="entry name" value="TRNA THREONYLCARBAMOYLADENOSINE DEHYDRATASE 1-RELATED"/>
    <property type="match status" value="1"/>
</dbReference>
<keyword evidence="11" id="KW-0472">Membrane</keyword>
<dbReference type="InterPro" id="IPR045886">
    <property type="entry name" value="ThiF/MoeB/HesA"/>
</dbReference>
<organism evidence="14 15">
    <name type="scientific">Solanum tuberosum</name>
    <name type="common">Potato</name>
    <dbReference type="NCBI Taxonomy" id="4113"/>
    <lineage>
        <taxon>Eukaryota</taxon>
        <taxon>Viridiplantae</taxon>
        <taxon>Streptophyta</taxon>
        <taxon>Embryophyta</taxon>
        <taxon>Tracheophyta</taxon>
        <taxon>Spermatophyta</taxon>
        <taxon>Magnoliopsida</taxon>
        <taxon>eudicotyledons</taxon>
        <taxon>Gunneridae</taxon>
        <taxon>Pentapetalae</taxon>
        <taxon>asterids</taxon>
        <taxon>lamiids</taxon>
        <taxon>Solanales</taxon>
        <taxon>Solanaceae</taxon>
        <taxon>Solanoideae</taxon>
        <taxon>Solaneae</taxon>
        <taxon>Solanum</taxon>
    </lineage>
</organism>
<evidence type="ECO:0000256" key="11">
    <source>
        <dbReference type="ARBA" id="ARBA00023136"/>
    </source>
</evidence>
<evidence type="ECO:0000256" key="8">
    <source>
        <dbReference type="ARBA" id="ARBA00022840"/>
    </source>
</evidence>
<reference evidence="14" key="2">
    <citation type="submission" date="2015-06" db="UniProtKB">
        <authorList>
            <consortium name="EnsemblPlants"/>
        </authorList>
    </citation>
    <scope>IDENTIFICATION</scope>
    <source>
        <strain evidence="14">DM1-3 516 R44</strain>
    </source>
</reference>
<evidence type="ECO:0000256" key="3">
    <source>
        <dbReference type="ARBA" id="ARBA00009919"/>
    </source>
</evidence>
<dbReference type="InterPro" id="IPR000594">
    <property type="entry name" value="ThiF_NAD_FAD-bd"/>
</dbReference>
<reference evidence="15" key="1">
    <citation type="journal article" date="2011" name="Nature">
        <title>Genome sequence and analysis of the tuber crop potato.</title>
        <authorList>
            <consortium name="The Potato Genome Sequencing Consortium"/>
        </authorList>
    </citation>
    <scope>NUCLEOTIDE SEQUENCE [LARGE SCALE GENOMIC DNA]</scope>
    <source>
        <strain evidence="15">cv. DM1-3 516 R44</strain>
    </source>
</reference>
<dbReference type="GO" id="GO:0005741">
    <property type="term" value="C:mitochondrial outer membrane"/>
    <property type="evidence" value="ECO:0007669"/>
    <property type="project" value="UniProtKB-SubCell"/>
</dbReference>
<comment type="function">
    <text evidence="12">Catalyzes the ATP-dependent dehydration of threonylcarbamoyladenosine at position 37 (t(6)A37) to form cyclic t(6)A37 (ct(6)A37) in tRNAs that read codons beginning with adenine.</text>
</comment>
<dbReference type="ExpressionAtlas" id="M1B615">
    <property type="expression patterns" value="baseline"/>
</dbReference>
<evidence type="ECO:0000256" key="6">
    <source>
        <dbReference type="ARBA" id="ARBA00022741"/>
    </source>
</evidence>
<gene>
    <name evidence="14" type="primary">LOC102595601</name>
</gene>
<evidence type="ECO:0000313" key="14">
    <source>
        <dbReference type="EnsemblPlants" id="PGSC0003DMT400037869"/>
    </source>
</evidence>
<name>M1B615_SOLTU</name>
<dbReference type="InterPro" id="IPR035985">
    <property type="entry name" value="Ubiquitin-activating_enz"/>
</dbReference>
<evidence type="ECO:0000256" key="4">
    <source>
        <dbReference type="ARBA" id="ARBA00022598"/>
    </source>
</evidence>
<keyword evidence="4" id="KW-0436">Ligase</keyword>
<sequence>MEEKVKILAFIGAGALLGSAATLAISKLLSDPLPINNQCVGKVYTSEAVKSNGLPGSKCDGLATPNPLTDEVVSEQLTRNIQFFGLEAQQKVTASYVVVIGLGGVGSHAASMLLRSGVGRLLLVDFDQVSVSSLNRHAVATREDVGTSKALCLKKHFQSIFPECHIDAKVILYDSSSEEEILSGHPDFVLDCIDNIDTKVALLAACVRRGLKVLSATGAGARADPTRIRVADLRESTNDPLSRAVRHRLRKDHGIDGGIPVVFSLEKPKAKLLPFKGPSGEEENPSDYQIVPGFRVRIIPVLGTIPAIFGQVMASYVATQLAGLQVHMEPVVNFDTDHYEILHQRLIENEELLYGTSMQVEVDVEEVVYIAKELWHGRSARDLSIKDVGRAMWRSVNELMLVSLPFAVIWFKANEHESRSLEDIKEEEPDFFVRVTTVLKRAELEFGF</sequence>
<accession>M1B615</accession>
<dbReference type="GO" id="GO:0005524">
    <property type="term" value="F:ATP binding"/>
    <property type="evidence" value="ECO:0007669"/>
    <property type="project" value="UniProtKB-KW"/>
</dbReference>
<evidence type="ECO:0000256" key="12">
    <source>
        <dbReference type="ARBA" id="ARBA00060084"/>
    </source>
</evidence>
<dbReference type="FunFam" id="3.40.50.720:FF:000125">
    <property type="entry name" value="tRNA threonylcarbamoyladenosine dehydratase 2-like"/>
    <property type="match status" value="1"/>
</dbReference>
<keyword evidence="5" id="KW-0812">Transmembrane</keyword>
<keyword evidence="15" id="KW-1185">Reference proteome</keyword>
<protein>
    <submittedName>
        <fullName evidence="14">ThiF family protein</fullName>
    </submittedName>
</protein>
<keyword evidence="8" id="KW-0067">ATP-binding</keyword>
<dbReference type="Proteomes" id="UP000011115">
    <property type="component" value="Unassembled WGS sequence"/>
</dbReference>
<comment type="similarity">
    <text evidence="3">Belongs to the HesA/MoeB/ThiF family.</text>
</comment>
<evidence type="ECO:0000256" key="9">
    <source>
        <dbReference type="ARBA" id="ARBA00022989"/>
    </source>
</evidence>
<dbReference type="Gene3D" id="3.40.50.720">
    <property type="entry name" value="NAD(P)-binding Rossmann-like Domain"/>
    <property type="match status" value="1"/>
</dbReference>
<evidence type="ECO:0000313" key="15">
    <source>
        <dbReference type="Proteomes" id="UP000011115"/>
    </source>
</evidence>
<keyword evidence="6" id="KW-0547">Nucleotide-binding</keyword>
<evidence type="ECO:0000259" key="13">
    <source>
        <dbReference type="Pfam" id="PF00899"/>
    </source>
</evidence>
<dbReference type="SUPFAM" id="SSF69572">
    <property type="entry name" value="Activating enzymes of the ubiquitin-like proteins"/>
    <property type="match status" value="1"/>
</dbReference>
<dbReference type="Pfam" id="PF00899">
    <property type="entry name" value="ThiF"/>
    <property type="match status" value="1"/>
</dbReference>
<proteinExistence type="inferred from homology"/>
<dbReference type="EnsemblPlants" id="PGSC0003DMT400037869">
    <property type="protein sequence ID" value="PGSC0003DMT400037869"/>
    <property type="gene ID" value="PGSC0003DMG401014608"/>
</dbReference>
<evidence type="ECO:0000256" key="10">
    <source>
        <dbReference type="ARBA" id="ARBA00023128"/>
    </source>
</evidence>
<dbReference type="OrthoDB" id="10265862at2759"/>
<evidence type="ECO:0000256" key="7">
    <source>
        <dbReference type="ARBA" id="ARBA00022787"/>
    </source>
</evidence>
<comment type="subcellular location">
    <subcellularLocation>
        <location evidence="1">Mitochondrion membrane</location>
        <topology evidence="1">Multi-pass membrane protein</topology>
    </subcellularLocation>
    <subcellularLocation>
        <location evidence="2">Mitochondrion outer membrane</location>
    </subcellularLocation>
</comment>
<dbReference type="GO" id="GO:0008641">
    <property type="term" value="F:ubiquitin-like modifier activating enzyme activity"/>
    <property type="evidence" value="ECO:0007669"/>
    <property type="project" value="InterPro"/>
</dbReference>
<dbReference type="CDD" id="cd00755">
    <property type="entry name" value="YgdL_like"/>
    <property type="match status" value="1"/>
</dbReference>
<dbReference type="Gramene" id="PGSC0003DMT400037869">
    <property type="protein sequence ID" value="PGSC0003DMT400037869"/>
    <property type="gene ID" value="PGSC0003DMG401014608"/>
</dbReference>
<keyword evidence="7" id="KW-1000">Mitochondrion outer membrane</keyword>
<dbReference type="AlphaFoldDB" id="M1B615"/>
<evidence type="ECO:0000256" key="1">
    <source>
        <dbReference type="ARBA" id="ARBA00004225"/>
    </source>
</evidence>
<dbReference type="PANTHER" id="PTHR43267">
    <property type="entry name" value="TRNA THREONYLCARBAMOYLADENOSINE DEHYDRATASE"/>
    <property type="match status" value="1"/>
</dbReference>